<dbReference type="GO" id="GO:0055085">
    <property type="term" value="P:transmembrane transport"/>
    <property type="evidence" value="ECO:0007669"/>
    <property type="project" value="InterPro"/>
</dbReference>
<feature type="domain" description="ABC transmembrane type-1" evidence="8">
    <location>
        <begin position="73"/>
        <end position="265"/>
    </location>
</feature>
<dbReference type="CDD" id="cd06261">
    <property type="entry name" value="TM_PBP2"/>
    <property type="match status" value="1"/>
</dbReference>
<organism evidence="9 10">
    <name type="scientific">Microterricola viridarii</name>
    <dbReference type="NCBI Taxonomy" id="412690"/>
    <lineage>
        <taxon>Bacteria</taxon>
        <taxon>Bacillati</taxon>
        <taxon>Actinomycetota</taxon>
        <taxon>Actinomycetes</taxon>
        <taxon>Micrococcales</taxon>
        <taxon>Microbacteriaceae</taxon>
        <taxon>Microterricola</taxon>
    </lineage>
</organism>
<dbReference type="Gene3D" id="1.10.3720.10">
    <property type="entry name" value="MetI-like"/>
    <property type="match status" value="1"/>
</dbReference>
<reference evidence="10" key="1">
    <citation type="submission" date="2016-10" db="EMBL/GenBank/DDBJ databases">
        <authorList>
            <person name="Varghese N."/>
            <person name="Submissions S."/>
        </authorList>
    </citation>
    <scope>NUCLEOTIDE SEQUENCE [LARGE SCALE GENOMIC DNA]</scope>
    <source>
        <strain evidence="10">DSM 21772</strain>
    </source>
</reference>
<protein>
    <submittedName>
        <fullName evidence="9">Carbohydrate ABC transporter membrane protein 2, CUT1 family</fullName>
    </submittedName>
</protein>
<keyword evidence="10" id="KW-1185">Reference proteome</keyword>
<evidence type="ECO:0000256" key="3">
    <source>
        <dbReference type="ARBA" id="ARBA00022475"/>
    </source>
</evidence>
<feature type="transmembrane region" description="Helical" evidence="7">
    <location>
        <begin position="244"/>
        <end position="265"/>
    </location>
</feature>
<evidence type="ECO:0000256" key="6">
    <source>
        <dbReference type="ARBA" id="ARBA00023136"/>
    </source>
</evidence>
<name>A0A1H1QBH1_9MICO</name>
<evidence type="ECO:0000256" key="2">
    <source>
        <dbReference type="ARBA" id="ARBA00022448"/>
    </source>
</evidence>
<dbReference type="STRING" id="412690.SAMN04489834_1053"/>
<dbReference type="InterPro" id="IPR000515">
    <property type="entry name" value="MetI-like"/>
</dbReference>
<keyword evidence="5 7" id="KW-1133">Transmembrane helix</keyword>
<dbReference type="GO" id="GO:0005886">
    <property type="term" value="C:plasma membrane"/>
    <property type="evidence" value="ECO:0007669"/>
    <property type="project" value="UniProtKB-SubCell"/>
</dbReference>
<keyword evidence="4 7" id="KW-0812">Transmembrane</keyword>
<feature type="transmembrane region" description="Helical" evidence="7">
    <location>
        <begin position="136"/>
        <end position="160"/>
    </location>
</feature>
<evidence type="ECO:0000256" key="4">
    <source>
        <dbReference type="ARBA" id="ARBA00022692"/>
    </source>
</evidence>
<feature type="transmembrane region" description="Helical" evidence="7">
    <location>
        <begin position="77"/>
        <end position="98"/>
    </location>
</feature>
<gene>
    <name evidence="9" type="ORF">SAMN04489834_1053</name>
</gene>
<dbReference type="InterPro" id="IPR035906">
    <property type="entry name" value="MetI-like_sf"/>
</dbReference>
<keyword evidence="6 7" id="KW-0472">Membrane</keyword>
<comment type="similarity">
    <text evidence="7">Belongs to the binding-protein-dependent transport system permease family.</text>
</comment>
<keyword evidence="3" id="KW-1003">Cell membrane</keyword>
<evidence type="ECO:0000313" key="10">
    <source>
        <dbReference type="Proteomes" id="UP000181956"/>
    </source>
</evidence>
<sequence length="280" mass="30457">MSRNITPARVRRNVIVGALVTLLLVFTLFPAYWMMSSAFDANAASGSTGLFPSELTLDNFIYVLNDGGFAVFLRNSLIVAGAVVVCSAVLSLLASVAVARFRFKFRTSMLLMILIVQMVPMEALVIPLFVQVRDLHLLNTLLGLVIVYITISLPFGIWMLRGFVAAVPVELEEAAFLDGASWWRMFRSVMLPLVMPGLVATSVFSFITAWNEFIFAMTMLGGASDKYTVAIGLKQFFGENSNDWGSVMAASTLITLPVMIFFIVVQGKLSSGLVAGAVKG</sequence>
<dbReference type="PANTHER" id="PTHR32243">
    <property type="entry name" value="MALTOSE TRANSPORT SYSTEM PERMEASE-RELATED"/>
    <property type="match status" value="1"/>
</dbReference>
<dbReference type="PANTHER" id="PTHR32243:SF18">
    <property type="entry name" value="INNER MEMBRANE ABC TRANSPORTER PERMEASE PROTEIN YCJP"/>
    <property type="match status" value="1"/>
</dbReference>
<evidence type="ECO:0000313" key="9">
    <source>
        <dbReference type="EMBL" id="SDS20734.1"/>
    </source>
</evidence>
<evidence type="ECO:0000256" key="1">
    <source>
        <dbReference type="ARBA" id="ARBA00004651"/>
    </source>
</evidence>
<feature type="transmembrane region" description="Helical" evidence="7">
    <location>
        <begin position="110"/>
        <end position="130"/>
    </location>
</feature>
<proteinExistence type="inferred from homology"/>
<dbReference type="EMBL" id="LT629742">
    <property type="protein sequence ID" value="SDS20734.1"/>
    <property type="molecule type" value="Genomic_DNA"/>
</dbReference>
<dbReference type="AlphaFoldDB" id="A0A1H1QBH1"/>
<dbReference type="Pfam" id="PF00528">
    <property type="entry name" value="BPD_transp_1"/>
    <property type="match status" value="1"/>
</dbReference>
<evidence type="ECO:0000256" key="7">
    <source>
        <dbReference type="RuleBase" id="RU363032"/>
    </source>
</evidence>
<accession>A0A1H1QBH1</accession>
<evidence type="ECO:0000256" key="5">
    <source>
        <dbReference type="ARBA" id="ARBA00022989"/>
    </source>
</evidence>
<evidence type="ECO:0000259" key="8">
    <source>
        <dbReference type="PROSITE" id="PS50928"/>
    </source>
</evidence>
<keyword evidence="2 7" id="KW-0813">Transport</keyword>
<dbReference type="SUPFAM" id="SSF161098">
    <property type="entry name" value="MetI-like"/>
    <property type="match status" value="1"/>
</dbReference>
<comment type="subcellular location">
    <subcellularLocation>
        <location evidence="1 7">Cell membrane</location>
        <topology evidence="1 7">Multi-pass membrane protein</topology>
    </subcellularLocation>
</comment>
<dbReference type="Proteomes" id="UP000181956">
    <property type="component" value="Chromosome I"/>
</dbReference>
<feature type="transmembrane region" description="Helical" evidence="7">
    <location>
        <begin position="189"/>
        <end position="210"/>
    </location>
</feature>
<dbReference type="PROSITE" id="PS50928">
    <property type="entry name" value="ABC_TM1"/>
    <property type="match status" value="1"/>
</dbReference>
<dbReference type="InterPro" id="IPR050901">
    <property type="entry name" value="BP-dep_ABC_trans_perm"/>
</dbReference>